<dbReference type="GO" id="GO:0005524">
    <property type="term" value="F:ATP binding"/>
    <property type="evidence" value="ECO:0007669"/>
    <property type="project" value="UniProtKB-UniRule"/>
</dbReference>
<dbReference type="PROSITE" id="PS00107">
    <property type="entry name" value="PROTEIN_KINASE_ATP"/>
    <property type="match status" value="1"/>
</dbReference>
<comment type="caution">
    <text evidence="9">The sequence shown here is derived from an EMBL/GenBank/DDBJ whole genome shotgun (WGS) entry which is preliminary data.</text>
</comment>
<dbReference type="SMART" id="SM00220">
    <property type="entry name" value="S_TKc"/>
    <property type="match status" value="1"/>
</dbReference>
<dbReference type="GO" id="GO:0001664">
    <property type="term" value="F:G protein-coupled receptor binding"/>
    <property type="evidence" value="ECO:0007669"/>
    <property type="project" value="TreeGrafter"/>
</dbReference>
<evidence type="ECO:0000313" key="10">
    <source>
        <dbReference type="Proteomes" id="UP000327013"/>
    </source>
</evidence>
<gene>
    <name evidence="9" type="ORF">FH972_023423</name>
</gene>
<feature type="compositionally biased region" description="Polar residues" evidence="7">
    <location>
        <begin position="430"/>
        <end position="441"/>
    </location>
</feature>
<evidence type="ECO:0000313" key="9">
    <source>
        <dbReference type="EMBL" id="KAB8346381.1"/>
    </source>
</evidence>
<reference evidence="9 10" key="1">
    <citation type="submission" date="2019-06" db="EMBL/GenBank/DDBJ databases">
        <title>A chromosomal-level reference genome of Carpinus fangiana (Coryloideae, Betulaceae).</title>
        <authorList>
            <person name="Yang X."/>
            <person name="Wang Z."/>
            <person name="Zhang L."/>
            <person name="Hao G."/>
            <person name="Liu J."/>
            <person name="Yang Y."/>
        </authorList>
    </citation>
    <scope>NUCLEOTIDE SEQUENCE [LARGE SCALE GENOMIC DNA]</scope>
    <source>
        <strain evidence="9">Cfa_2016G</strain>
        <tissue evidence="9">Leaf</tissue>
    </source>
</reference>
<dbReference type="Pfam" id="PF00069">
    <property type="entry name" value="Pkinase"/>
    <property type="match status" value="1"/>
</dbReference>
<feature type="compositionally biased region" description="Low complexity" evidence="7">
    <location>
        <begin position="442"/>
        <end position="459"/>
    </location>
</feature>
<feature type="compositionally biased region" description="Low complexity" evidence="7">
    <location>
        <begin position="387"/>
        <end position="404"/>
    </location>
</feature>
<dbReference type="InterPro" id="IPR000719">
    <property type="entry name" value="Prot_kinase_dom"/>
</dbReference>
<dbReference type="InterPro" id="IPR011009">
    <property type="entry name" value="Kinase-like_dom_sf"/>
</dbReference>
<keyword evidence="1" id="KW-0723">Serine/threonine-protein kinase</keyword>
<dbReference type="PROSITE" id="PS50011">
    <property type="entry name" value="PROTEIN_KINASE_DOM"/>
    <property type="match status" value="1"/>
</dbReference>
<dbReference type="GO" id="GO:0007186">
    <property type="term" value="P:G protein-coupled receptor signaling pathway"/>
    <property type="evidence" value="ECO:0007669"/>
    <property type="project" value="TreeGrafter"/>
</dbReference>
<evidence type="ECO:0000259" key="8">
    <source>
        <dbReference type="PROSITE" id="PS50011"/>
    </source>
</evidence>
<dbReference type="PANTHER" id="PTHR24355:SF30">
    <property type="entry name" value="SERINE_THREONINE-PROTEIN KINASE 32B ISOFORM X1"/>
    <property type="match status" value="1"/>
</dbReference>
<keyword evidence="4" id="KW-0418">Kinase</keyword>
<evidence type="ECO:0000256" key="4">
    <source>
        <dbReference type="ARBA" id="ARBA00022777"/>
    </source>
</evidence>
<dbReference type="OrthoDB" id="354826at2759"/>
<name>A0A5N6KVH3_9ROSI</name>
<feature type="domain" description="Protein kinase" evidence="8">
    <location>
        <begin position="20"/>
        <end position="278"/>
    </location>
</feature>
<dbReference type="GO" id="GO:0004703">
    <property type="term" value="F:G protein-coupled receptor kinase activity"/>
    <property type="evidence" value="ECO:0007669"/>
    <property type="project" value="TreeGrafter"/>
</dbReference>
<dbReference type="FunFam" id="1.10.510.10:FF:000469">
    <property type="entry name" value="Serine/threonine-protein kinase 32B"/>
    <property type="match status" value="1"/>
</dbReference>
<evidence type="ECO:0000256" key="2">
    <source>
        <dbReference type="ARBA" id="ARBA00022679"/>
    </source>
</evidence>
<dbReference type="EMBL" id="VIBQ01000013">
    <property type="protein sequence ID" value="KAB8346381.1"/>
    <property type="molecule type" value="Genomic_DNA"/>
</dbReference>
<sequence length="639" mass="70608">MGNSQSDQMLDSEQVHLKQFKLLRVVGKGAFGKVRIVERKDSGLHFALKYVSKEEIVRQENVRNIVRERKMLESLNHPFLCNLRYSFQDHEFVYLVVDLMTGGDLRFHIERKTFTEAAVRFWLAELGCALRYIHSQGIVHRDVKPDNVLLDSEGHVHLADFNVAANYDDPRRPLSSKSGTLAYVAPEAMAGKHYKSEVDWWALGVLFYECMYGRRPFNRKKNGPELEDLVMEAKPRYPITEPPVEPMCVGAMKRLLTKDISQRMGANGFHNFTQHPFFQVVDFNALEVKQIRPIFKPSADKVNFDATYDLEELLLEESPLEARAKYQRPRAALKADASESDKRAEILHQMIEKDFEPFDYQKAHYKRLPVANPTETLPTDSGAKVRPTLQTQTPTHPPSSSSSSNPPPRPSQPSNADPDPVAIAAALPPQATSTDPSSFNSTAHAPPSTTTATTAITTNPTPPPPAQTRRAPPDQRATPLRATIAPTPPPLQHRSKSVSGFRAGRSSDAASSAAASSSSGSRAAGSPSWADVTPKKPAASADEPGRGRKKTGAAPGSGGGGMFGFMAKRKASARQLEGMREAGILGKVGARVVVAEDGGSSRWWLVCMHQRWRRGHLAALFLFFYSFHRRRASAVVDGI</sequence>
<evidence type="ECO:0000256" key="5">
    <source>
        <dbReference type="ARBA" id="ARBA00022840"/>
    </source>
</evidence>
<evidence type="ECO:0000256" key="1">
    <source>
        <dbReference type="ARBA" id="ARBA00022527"/>
    </source>
</evidence>
<dbReference type="Proteomes" id="UP000327013">
    <property type="component" value="Unassembled WGS sequence"/>
</dbReference>
<dbReference type="InterPro" id="IPR017441">
    <property type="entry name" value="Protein_kinase_ATP_BS"/>
</dbReference>
<dbReference type="PANTHER" id="PTHR24355">
    <property type="entry name" value="G PROTEIN-COUPLED RECEPTOR KINASE/RIBOSOMAL PROTEIN S6 KINASE"/>
    <property type="match status" value="1"/>
</dbReference>
<feature type="compositionally biased region" description="Low complexity" evidence="7">
    <location>
        <begin position="499"/>
        <end position="530"/>
    </location>
</feature>
<dbReference type="SUPFAM" id="SSF56112">
    <property type="entry name" value="Protein kinase-like (PK-like)"/>
    <property type="match status" value="1"/>
</dbReference>
<evidence type="ECO:0000256" key="3">
    <source>
        <dbReference type="ARBA" id="ARBA00022741"/>
    </source>
</evidence>
<dbReference type="InterPro" id="IPR008271">
    <property type="entry name" value="Ser/Thr_kinase_AS"/>
</dbReference>
<feature type="region of interest" description="Disordered" evidence="7">
    <location>
        <begin position="369"/>
        <end position="563"/>
    </location>
</feature>
<protein>
    <recommendedName>
        <fullName evidence="8">Protein kinase domain-containing protein</fullName>
    </recommendedName>
</protein>
<organism evidence="9 10">
    <name type="scientific">Carpinus fangiana</name>
    <dbReference type="NCBI Taxonomy" id="176857"/>
    <lineage>
        <taxon>Eukaryota</taxon>
        <taxon>Viridiplantae</taxon>
        <taxon>Streptophyta</taxon>
        <taxon>Embryophyta</taxon>
        <taxon>Tracheophyta</taxon>
        <taxon>Spermatophyta</taxon>
        <taxon>Magnoliopsida</taxon>
        <taxon>eudicotyledons</taxon>
        <taxon>Gunneridae</taxon>
        <taxon>Pentapetalae</taxon>
        <taxon>rosids</taxon>
        <taxon>fabids</taxon>
        <taxon>Fagales</taxon>
        <taxon>Betulaceae</taxon>
        <taxon>Carpinus</taxon>
    </lineage>
</organism>
<keyword evidence="2" id="KW-0808">Transferase</keyword>
<keyword evidence="3 6" id="KW-0547">Nucleotide-binding</keyword>
<accession>A0A5N6KVH3</accession>
<dbReference type="GO" id="GO:0009966">
    <property type="term" value="P:regulation of signal transduction"/>
    <property type="evidence" value="ECO:0007669"/>
    <property type="project" value="TreeGrafter"/>
</dbReference>
<evidence type="ECO:0000256" key="7">
    <source>
        <dbReference type="SAM" id="MobiDB-lite"/>
    </source>
</evidence>
<proteinExistence type="predicted"/>
<feature type="binding site" evidence="6">
    <location>
        <position position="49"/>
    </location>
    <ligand>
        <name>ATP</name>
        <dbReference type="ChEBI" id="CHEBI:30616"/>
    </ligand>
</feature>
<dbReference type="PROSITE" id="PS00108">
    <property type="entry name" value="PROTEIN_KINASE_ST"/>
    <property type="match status" value="1"/>
</dbReference>
<evidence type="ECO:0000256" key="6">
    <source>
        <dbReference type="PROSITE-ProRule" id="PRU10141"/>
    </source>
</evidence>
<keyword evidence="10" id="KW-1185">Reference proteome</keyword>
<keyword evidence="5 6" id="KW-0067">ATP-binding</keyword>
<dbReference type="AlphaFoldDB" id="A0A5N6KVH3"/>
<dbReference type="Gene3D" id="3.30.200.20">
    <property type="entry name" value="Phosphorylase Kinase, domain 1"/>
    <property type="match status" value="1"/>
</dbReference>
<dbReference type="Gene3D" id="1.10.510.10">
    <property type="entry name" value="Transferase(Phosphotransferase) domain 1"/>
    <property type="match status" value="1"/>
</dbReference>